<feature type="domain" description="C2H2-type" evidence="22">
    <location>
        <begin position="550"/>
        <end position="577"/>
    </location>
</feature>
<keyword evidence="4" id="KW-1017">Isopeptide bond</keyword>
<evidence type="ECO:0000256" key="12">
    <source>
        <dbReference type="ARBA" id="ARBA00023163"/>
    </source>
</evidence>
<feature type="domain" description="C2H2-type" evidence="22">
    <location>
        <begin position="578"/>
        <end position="605"/>
    </location>
</feature>
<dbReference type="PANTHER" id="PTHR23233:SF19">
    <property type="entry name" value="SAL-LIKE PROTEIN 4"/>
    <property type="match status" value="1"/>
</dbReference>
<accession>A0A8C4SHE7</accession>
<feature type="domain" description="C2H2-type" evidence="22">
    <location>
        <begin position="353"/>
        <end position="380"/>
    </location>
</feature>
<keyword evidence="12" id="KW-0804">Transcription</keyword>
<dbReference type="PROSITE" id="PS50157">
    <property type="entry name" value="ZINC_FINGER_C2H2_2"/>
    <property type="match status" value="7"/>
</dbReference>
<keyword evidence="2" id="KW-0217">Developmental protein</keyword>
<dbReference type="PANTHER" id="PTHR23233">
    <property type="entry name" value="SAL-LIKE PROTEIN"/>
    <property type="match status" value="1"/>
</dbReference>
<comment type="subunit">
    <text evidence="17">May associate with NuRD histone deacetylase complex (HDAC). Interacts with components of HDAC complex including HDAC1, HDAC2, RBBP4, RBPP7, MTA1 and MTA2. Interacts with CCNQ. Interacts with NSD2 (via PHD-type zinc fingers 1, 2 and 3).</text>
</comment>
<feature type="region of interest" description="Disordered" evidence="21">
    <location>
        <begin position="676"/>
        <end position="709"/>
    </location>
</feature>
<evidence type="ECO:0000256" key="17">
    <source>
        <dbReference type="ARBA" id="ARBA00062861"/>
    </source>
</evidence>
<keyword evidence="7 20" id="KW-0863">Zinc-finger</keyword>
<dbReference type="Ensembl" id="ENSECRT00000017220.1">
    <property type="protein sequence ID" value="ENSECRP00000016920.1"/>
    <property type="gene ID" value="ENSECRG00000011225.1"/>
</dbReference>
<feature type="compositionally biased region" description="Polar residues" evidence="21">
    <location>
        <begin position="88"/>
        <end position="99"/>
    </location>
</feature>
<evidence type="ECO:0000256" key="3">
    <source>
        <dbReference type="ARBA" id="ARBA00022491"/>
    </source>
</evidence>
<dbReference type="GO" id="GO:0045944">
    <property type="term" value="P:positive regulation of transcription by RNA polymerase II"/>
    <property type="evidence" value="ECO:0007669"/>
    <property type="project" value="UniProtKB-ARBA"/>
</dbReference>
<dbReference type="OrthoDB" id="8749569at2759"/>
<feature type="region of interest" description="Disordered" evidence="21">
    <location>
        <begin position="474"/>
        <end position="533"/>
    </location>
</feature>
<evidence type="ECO:0000256" key="9">
    <source>
        <dbReference type="ARBA" id="ARBA00022843"/>
    </source>
</evidence>
<evidence type="ECO:0000256" key="13">
    <source>
        <dbReference type="ARBA" id="ARBA00023242"/>
    </source>
</evidence>
<comment type="function">
    <text evidence="15">Transcriptional repressor involved in organogenesis. Plays an essential role in ureteric bud invasion during kidney development.</text>
</comment>
<dbReference type="SUPFAM" id="SSF57667">
    <property type="entry name" value="beta-beta-alpha zinc fingers"/>
    <property type="match status" value="4"/>
</dbReference>
<dbReference type="GO" id="GO:0003337">
    <property type="term" value="P:mesenchymal to epithelial transition involved in metanephros morphogenesis"/>
    <property type="evidence" value="ECO:0007669"/>
    <property type="project" value="UniProtKB-ARBA"/>
</dbReference>
<name>A0A8C4SHE7_ERPCA</name>
<evidence type="ECO:0000256" key="11">
    <source>
        <dbReference type="ARBA" id="ARBA00023125"/>
    </source>
</evidence>
<feature type="compositionally biased region" description="Low complexity" evidence="21">
    <location>
        <begin position="486"/>
        <end position="500"/>
    </location>
</feature>
<dbReference type="GO" id="GO:0007507">
    <property type="term" value="P:heart development"/>
    <property type="evidence" value="ECO:0007669"/>
    <property type="project" value="UniProtKB-ARBA"/>
</dbReference>
<evidence type="ECO:0000256" key="5">
    <source>
        <dbReference type="ARBA" id="ARBA00022723"/>
    </source>
</evidence>
<evidence type="ECO:0000256" key="8">
    <source>
        <dbReference type="ARBA" id="ARBA00022833"/>
    </source>
</evidence>
<feature type="domain" description="C2H2-type" evidence="22">
    <location>
        <begin position="894"/>
        <end position="921"/>
    </location>
</feature>
<dbReference type="Gene3D" id="3.30.160.60">
    <property type="entry name" value="Classic Zinc Finger"/>
    <property type="match status" value="6"/>
</dbReference>
<evidence type="ECO:0000259" key="22">
    <source>
        <dbReference type="PROSITE" id="PS50157"/>
    </source>
</evidence>
<dbReference type="FunFam" id="3.30.160.60:FF:000025">
    <property type="entry name" value="Spalt-like transcription factor 1"/>
    <property type="match status" value="1"/>
</dbReference>
<feature type="compositionally biased region" description="Polar residues" evidence="21">
    <location>
        <begin position="518"/>
        <end position="533"/>
    </location>
</feature>
<keyword evidence="11" id="KW-0238">DNA-binding</keyword>
<dbReference type="Pfam" id="PF00096">
    <property type="entry name" value="zf-C2H2"/>
    <property type="match status" value="6"/>
</dbReference>
<keyword evidence="10" id="KW-0805">Transcription regulation</keyword>
<feature type="compositionally biased region" description="Low complexity" evidence="21">
    <location>
        <begin position="685"/>
        <end position="701"/>
    </location>
</feature>
<dbReference type="GO" id="GO:0000122">
    <property type="term" value="P:negative regulation of transcription by RNA polymerase II"/>
    <property type="evidence" value="ECO:0007669"/>
    <property type="project" value="UniProtKB-ARBA"/>
</dbReference>
<reference evidence="23" key="3">
    <citation type="submission" date="2025-09" db="UniProtKB">
        <authorList>
            <consortium name="Ensembl"/>
        </authorList>
    </citation>
    <scope>IDENTIFICATION</scope>
</reference>
<feature type="region of interest" description="Disordered" evidence="21">
    <location>
        <begin position="79"/>
        <end position="112"/>
    </location>
</feature>
<evidence type="ECO:0000256" key="1">
    <source>
        <dbReference type="ARBA" id="ARBA00004123"/>
    </source>
</evidence>
<feature type="compositionally biased region" description="Polar residues" evidence="21">
    <location>
        <begin position="724"/>
        <end position="744"/>
    </location>
</feature>
<evidence type="ECO:0000256" key="10">
    <source>
        <dbReference type="ARBA" id="ARBA00023015"/>
    </source>
</evidence>
<evidence type="ECO:0000256" key="15">
    <source>
        <dbReference type="ARBA" id="ARBA00053244"/>
    </source>
</evidence>
<keyword evidence="8" id="KW-0862">Zinc</keyword>
<dbReference type="RefSeq" id="XP_028667740.1">
    <property type="nucleotide sequence ID" value="XM_028811907.2"/>
</dbReference>
<comment type="subcellular location">
    <subcellularLocation>
        <location evidence="1">Nucleus</location>
    </subcellularLocation>
</comment>
<evidence type="ECO:0000256" key="18">
    <source>
        <dbReference type="ARBA" id="ARBA00069282"/>
    </source>
</evidence>
<keyword evidence="5" id="KW-0479">Metal-binding</keyword>
<evidence type="ECO:0000256" key="2">
    <source>
        <dbReference type="ARBA" id="ARBA00022473"/>
    </source>
</evidence>
<reference evidence="23" key="1">
    <citation type="submission" date="2021-06" db="EMBL/GenBank/DDBJ databases">
        <authorList>
            <consortium name="Wellcome Sanger Institute Data Sharing"/>
        </authorList>
    </citation>
    <scope>NUCLEOTIDE SEQUENCE [LARGE SCALE GENOMIC DNA]</scope>
</reference>
<dbReference type="FunFam" id="3.30.160.60:FF:000215">
    <property type="entry name" value="Spalt-like transcription factor 3"/>
    <property type="match status" value="1"/>
</dbReference>
<dbReference type="GO" id="GO:0000981">
    <property type="term" value="F:DNA-binding transcription factor activity, RNA polymerase II-specific"/>
    <property type="evidence" value="ECO:0007669"/>
    <property type="project" value="TreeGrafter"/>
</dbReference>
<evidence type="ECO:0000256" key="19">
    <source>
        <dbReference type="ARBA" id="ARBA00071947"/>
    </source>
</evidence>
<evidence type="ECO:0000256" key="20">
    <source>
        <dbReference type="PROSITE-ProRule" id="PRU00042"/>
    </source>
</evidence>
<dbReference type="Proteomes" id="UP000694620">
    <property type="component" value="Chromosome 10"/>
</dbReference>
<evidence type="ECO:0000256" key="14">
    <source>
        <dbReference type="ARBA" id="ARBA00038474"/>
    </source>
</evidence>
<keyword evidence="13" id="KW-0539">Nucleus</keyword>
<evidence type="ECO:0000313" key="23">
    <source>
        <dbReference type="Ensembl" id="ENSECRP00000016920.1"/>
    </source>
</evidence>
<keyword evidence="6" id="KW-0677">Repeat</keyword>
<feature type="compositionally biased region" description="Basic and acidic residues" evidence="21">
    <location>
        <begin position="17"/>
        <end position="36"/>
    </location>
</feature>
<dbReference type="CDD" id="cd20908">
    <property type="entry name" value="SUF4-like"/>
    <property type="match status" value="1"/>
</dbReference>
<protein>
    <recommendedName>
        <fullName evidence="19">Homeotic protein spalt-major</fullName>
    </recommendedName>
    <alternativeName>
        <fullName evidence="18">Sal-like protein 1</fullName>
    </alternativeName>
</protein>
<feature type="region of interest" description="Disordered" evidence="21">
    <location>
        <begin position="724"/>
        <end position="814"/>
    </location>
</feature>
<dbReference type="CTD" id="57167"/>
<reference evidence="23" key="2">
    <citation type="submission" date="2025-08" db="UniProtKB">
        <authorList>
            <consortium name="Ensembl"/>
        </authorList>
    </citation>
    <scope>IDENTIFICATION</scope>
</reference>
<dbReference type="InterPro" id="IPR051565">
    <property type="entry name" value="Sal_C2H2-zinc-finger"/>
</dbReference>
<evidence type="ECO:0000256" key="7">
    <source>
        <dbReference type="ARBA" id="ARBA00022771"/>
    </source>
</evidence>
<dbReference type="AlphaFoldDB" id="A0A8C4SHE7"/>
<evidence type="ECO:0000256" key="6">
    <source>
        <dbReference type="ARBA" id="ARBA00022737"/>
    </source>
</evidence>
<feature type="domain" description="C2H2-type" evidence="22">
    <location>
        <begin position="381"/>
        <end position="408"/>
    </location>
</feature>
<comment type="function">
    <text evidence="16">Required for the establishment of the posterior-most head and the anterior-most tail segments of the embryo. Probably function as a transcriptional regulator. Could repress the transcription of the tsh gene.</text>
</comment>
<dbReference type="GeneTree" id="ENSGT00940000155384"/>
<feature type="domain" description="C2H2-type" evidence="22">
    <location>
        <begin position="610"/>
        <end position="637"/>
    </location>
</feature>
<feature type="region of interest" description="Disordered" evidence="21">
    <location>
        <begin position="1"/>
        <end position="36"/>
    </location>
</feature>
<evidence type="ECO:0000256" key="4">
    <source>
        <dbReference type="ARBA" id="ARBA00022499"/>
    </source>
</evidence>
<dbReference type="GeneID" id="114659427"/>
<dbReference type="InterPro" id="IPR036236">
    <property type="entry name" value="Znf_C2H2_sf"/>
</dbReference>
<evidence type="ECO:0000313" key="24">
    <source>
        <dbReference type="Proteomes" id="UP000694620"/>
    </source>
</evidence>
<dbReference type="FunFam" id="3.30.160.60:FF:000291">
    <property type="entry name" value="Spalt-like transcription factor 4"/>
    <property type="match status" value="1"/>
</dbReference>
<dbReference type="GO" id="GO:0035295">
    <property type="term" value="P:tube development"/>
    <property type="evidence" value="ECO:0007669"/>
    <property type="project" value="UniProtKB-ARBA"/>
</dbReference>
<dbReference type="GO" id="GO:0008270">
    <property type="term" value="F:zinc ion binding"/>
    <property type="evidence" value="ECO:0007669"/>
    <property type="project" value="UniProtKB-KW"/>
</dbReference>
<keyword evidence="24" id="KW-1185">Reference proteome</keyword>
<comment type="similarity">
    <text evidence="14">Belongs to the sal C2H2-type zinc-finger protein family.</text>
</comment>
<dbReference type="FunFam" id="3.30.160.60:FF:000302">
    <property type="entry name" value="Spalt-like transcription factor 1"/>
    <property type="match status" value="1"/>
</dbReference>
<keyword evidence="9" id="KW-0832">Ubl conjugation</keyword>
<feature type="compositionally biased region" description="Polar residues" evidence="21">
    <location>
        <begin position="754"/>
        <end position="783"/>
    </location>
</feature>
<dbReference type="FunFam" id="3.30.160.60:FF:000260">
    <property type="entry name" value="Spalt-like transcription factor 1"/>
    <property type="match status" value="1"/>
</dbReference>
<evidence type="ECO:0000256" key="21">
    <source>
        <dbReference type="SAM" id="MobiDB-lite"/>
    </source>
</evidence>
<keyword evidence="3" id="KW-0678">Repressor</keyword>
<organism evidence="23 24">
    <name type="scientific">Erpetoichthys calabaricus</name>
    <name type="common">Rope fish</name>
    <name type="synonym">Calamoichthys calabaricus</name>
    <dbReference type="NCBI Taxonomy" id="27687"/>
    <lineage>
        <taxon>Eukaryota</taxon>
        <taxon>Metazoa</taxon>
        <taxon>Chordata</taxon>
        <taxon>Craniata</taxon>
        <taxon>Vertebrata</taxon>
        <taxon>Euteleostomi</taxon>
        <taxon>Actinopterygii</taxon>
        <taxon>Polypteriformes</taxon>
        <taxon>Polypteridae</taxon>
        <taxon>Erpetoichthys</taxon>
    </lineage>
</organism>
<proteinExistence type="inferred from homology"/>
<sequence length="1080" mass="116615">MSRRKQAKPQYLGSDGRSLEEHEADDKCQITEDGGAEKRIRMDETSVCEKCCAEFFDRNEFLDHKRTCDKNQPVLIMKDGEGSVGPHNFSQGSSPSFTSDPVEGPSASNVQPKIKLASPGEKLEASQNQEGRTVETSMANISLQNSKMQNTNVTLETLSSTKVAVTQHSSSNQASPPLVNLNAIPMILEQLVCLQQQQLQQIQLTEQIRIQVAMMAPHDLHPSIAAAADPLKALGAHLSQQLSAAAALIGQKTSAQGVSLEALKQAKLPHTNFGNPGNLVGTAGYLSTKCELPKVLPNLAPRLPNLLPQTPGSIAFQNPFSPLSASLDHLKKGKGKPPNITVETKMEEPLFKHKCKFCGKVFGNDSALQIHLRSHTGERPYKCNICGNRFTTKGNLKVHFQRHKEKYPHIRMNPCPVPEHLDNVPTSTGIPYGMSVPPDEGNFVDSKPLLSTMPTGSGFHPPMVHGLKITPDAALGPEVSSQRPPSSGSEGASISSSMFSQDLGLDHGLESPEGLGLTSVSGGINPEQGSETSKLQQMVESLEKKTDDPNECVICHRVLSCQSSLKMHYRTHTGERPYKCKICGRAFSTKGNLKAHYSVHRANTPLKMQHSCPICQKKFTNAVVLQQHIRMHMGGQIPNTPLPEGLYESPDVDSSILDDKKLHSFVENLNDIEMSEESLEAQNDSSKPQPLQPPSQKLQSPSPLPMFSGLSALENQMKSINSALSLQRQGSTRSESDGTTNDSSPVPGDAEYQNGRSPSISDSASFNSSPTPSQAGSTQSKSPESTHAEEGTRVAVKTQSDTADAEHNGALDLTSGNFIPKAIKEEPGLNFSNGEYSATHIPTFVRVPPSLVKLELQIPADRPLGSHGSFIQQQLPPGVQVNIPVLPRRSAKQHICNTCGKNFSSASALQIHERTHTGEKPFACTICGRAFTTKGNLKVHVGTHMWNNSARRGRRLSLDNSLPVLGNEPKIMTEIVPTSKEIMPTPINLDPSVWNQYAAVFTNGLAMKTNEISVIQNGGIPLPGSLAGGPLIGSNGGMAKIDGSQPGIAASVAEIEKTGVENVPKHQFPHFMEESKIAVN</sequence>
<dbReference type="GO" id="GO:0005654">
    <property type="term" value="C:nucleoplasm"/>
    <property type="evidence" value="ECO:0007669"/>
    <property type="project" value="UniProtKB-ARBA"/>
</dbReference>
<gene>
    <name evidence="23" type="primary">SALL4</name>
    <name evidence="23" type="synonym">sall4</name>
</gene>
<feature type="domain" description="C2H2-type" evidence="22">
    <location>
        <begin position="922"/>
        <end position="949"/>
    </location>
</feature>
<dbReference type="PROSITE" id="PS00028">
    <property type="entry name" value="ZINC_FINGER_C2H2_1"/>
    <property type="match status" value="7"/>
</dbReference>
<dbReference type="InterPro" id="IPR013087">
    <property type="entry name" value="Znf_C2H2_type"/>
</dbReference>
<dbReference type="GO" id="GO:0000978">
    <property type="term" value="F:RNA polymerase II cis-regulatory region sequence-specific DNA binding"/>
    <property type="evidence" value="ECO:0007669"/>
    <property type="project" value="TreeGrafter"/>
</dbReference>
<evidence type="ECO:0000256" key="16">
    <source>
        <dbReference type="ARBA" id="ARBA00056983"/>
    </source>
</evidence>
<dbReference type="SMART" id="SM00355">
    <property type="entry name" value="ZnF_C2H2"/>
    <property type="match status" value="8"/>
</dbReference>
<dbReference type="GO" id="GO:0000792">
    <property type="term" value="C:heterochromatin"/>
    <property type="evidence" value="ECO:0007669"/>
    <property type="project" value="UniProtKB-ARBA"/>
</dbReference>
<dbReference type="FunFam" id="3.30.160.60:FF:000079">
    <property type="entry name" value="Spalt-like transcription factor 3"/>
    <property type="match status" value="1"/>
</dbReference>
<dbReference type="GO" id="GO:0021772">
    <property type="term" value="P:olfactory bulb development"/>
    <property type="evidence" value="ECO:0007669"/>
    <property type="project" value="UniProtKB-ARBA"/>
</dbReference>
<dbReference type="GO" id="GO:0009966">
    <property type="term" value="P:regulation of signal transduction"/>
    <property type="evidence" value="ECO:0007669"/>
    <property type="project" value="UniProtKB-ARBA"/>
</dbReference>